<dbReference type="Proteomes" id="UP001157186">
    <property type="component" value="Unassembled WGS sequence"/>
</dbReference>
<gene>
    <name evidence="3" type="primary">sbcC</name>
    <name evidence="3" type="ORF">tinsulaeT_35170</name>
</gene>
<dbReference type="InterPro" id="IPR027417">
    <property type="entry name" value="P-loop_NTPase"/>
</dbReference>
<organism evidence="3 4">
    <name type="scientific">Thalassotalea insulae</name>
    <dbReference type="NCBI Taxonomy" id="2056778"/>
    <lineage>
        <taxon>Bacteria</taxon>
        <taxon>Pseudomonadati</taxon>
        <taxon>Pseudomonadota</taxon>
        <taxon>Gammaproteobacteria</taxon>
        <taxon>Alteromonadales</taxon>
        <taxon>Colwelliaceae</taxon>
        <taxon>Thalassotalea</taxon>
    </lineage>
</organism>
<dbReference type="PANTHER" id="PTHR32114:SF2">
    <property type="entry name" value="ABC TRANSPORTER ABCH.3"/>
    <property type="match status" value="1"/>
</dbReference>
<feature type="domain" description="Rad50/SbcC-type AAA" evidence="2">
    <location>
        <begin position="5"/>
        <end position="209"/>
    </location>
</feature>
<dbReference type="SUPFAM" id="SSF90257">
    <property type="entry name" value="Myosin rod fragments"/>
    <property type="match status" value="1"/>
</dbReference>
<feature type="coiled-coil region" evidence="1">
    <location>
        <begin position="694"/>
        <end position="780"/>
    </location>
</feature>
<keyword evidence="4" id="KW-1185">Reference proteome</keyword>
<sequence length="1253" mass="142083">MKILSLRFENINSLKGAWCIDFRQPPFDSSALFAITGATGAGKTTILDAICLALYHQTPRISSVTDNQNQLMTRHSASCLVEVEFEVKGKGYRAFWSQRRAKGAIDGKLQKPVAELAELDGDILASKISDVKQQVEQITGLNFARFTKSMMLSQGQFAAFLNAQDKDRAELLEQLTGTEIYSLISQRVFEQNKTAKEQLERLQEKSSDIELLSNEQIAEIEQQLLELTEQEKAQLESQKSWQALLNNLEQQSQLAQKQQQAEQALTDSKQLAVDNQSAFAKLALAEPAEYLRPVFSVFEQVSAQQQQLTDQLKASQLQGEQGQILLQSVEAQFQQTEKHHQQQVEELEQKETQLVEQVMPLDSQISFTHEQLKTSNENEQQLTAELKQQQQQLADLQQVEQQQRTQLQALEQELSQQHYLLSLEDKLPLWQHQGGQLLQQQQQISLLTQQQSGIEKELAQEQQVLNQVQQQLAETEPVLQQFNQQLQSLNEQQQQVLASVNCDNETGLQQELQQIRERQQGFSQLITLATQLTQTSDQLTEQQNLLVSQQQQKAQLEQKINQCRTQYKQCRDSVQDMETIVEQQKTIRSLEQLRTQLQAEQPCPLCGSTEHPYVEQYQHGVSDEQQHRLTQLKQQLTDLETHGNHIKTELATTDNNIFHCQQRIAELQQSQTNLQHSMQEFSYALPGDLLKGDVELIEKQKENNQSLLQQLEQQQQQFIADKQAIEQLTQQINGVQQQQNEQKSQLAVKENQLSHLQKQAQQLTEQLVSAEQQITAEQQALISEIRQYLPEHSLAFIQNASGGQQLIAPDNLLSWCQQQQQQLAQLKQQQQQSTTVNDELKEQQKAIEQLTLSIERSVNERAKMSQTVSQYNEQLTALIAQRQALVGELSAEEIRQQLSHNKQQLAQQLTENQRNLNNKQAEQAKIQGRIDSLTTQLSDLTPEYEQKHLAWQQALADSEFDSQAAFIDALLPADEKQMLTTLAKRIEEQIAKANVQLANYQQQLAGLISQEEKLNNAGTRANDVEYCQQQLAALSQILKQTQQLQGQKQQQLKQDQQNKVKQLGLAEQISQQQLFADDLSYLNGLIGSATGDKFRRFAQSLTLAHLVHLANIQLARLHARYQLSCSDDEKLSLLVVDTWQADSVRDTKTLSGGESFLVSLALALALSELASAKTSIDSLFLDEGFGTLDSETLDIALDALDNLNASGKMIGVISHVEELKKRIPVEIKVHKKAGLGISELDKQYRFTAVTAEA</sequence>
<evidence type="ECO:0000313" key="4">
    <source>
        <dbReference type="Proteomes" id="UP001157186"/>
    </source>
</evidence>
<dbReference type="Gene3D" id="1.10.287.1490">
    <property type="match status" value="1"/>
</dbReference>
<dbReference type="PANTHER" id="PTHR32114">
    <property type="entry name" value="ABC TRANSPORTER ABCH.3"/>
    <property type="match status" value="1"/>
</dbReference>
<feature type="coiled-coil region" evidence="1">
    <location>
        <begin position="451"/>
        <end position="499"/>
    </location>
</feature>
<dbReference type="EMBL" id="BSST01000001">
    <property type="protein sequence ID" value="GLX80177.1"/>
    <property type="molecule type" value="Genomic_DNA"/>
</dbReference>
<reference evidence="3 4" key="1">
    <citation type="submission" date="2023-03" db="EMBL/GenBank/DDBJ databases">
        <title>Draft genome sequence of Thalassotalea insulae KCTC 62186T.</title>
        <authorList>
            <person name="Sawabe T."/>
        </authorList>
    </citation>
    <scope>NUCLEOTIDE SEQUENCE [LARGE SCALE GENOMIC DNA]</scope>
    <source>
        <strain evidence="3 4">KCTC 62186</strain>
    </source>
</reference>
<feature type="coiled-coil region" evidence="1">
    <location>
        <begin position="539"/>
        <end position="642"/>
    </location>
</feature>
<evidence type="ECO:0000259" key="2">
    <source>
        <dbReference type="Pfam" id="PF13476"/>
    </source>
</evidence>
<keyword evidence="1" id="KW-0175">Coiled coil</keyword>
<feature type="coiled-coil region" evidence="1">
    <location>
        <begin position="185"/>
        <end position="267"/>
    </location>
</feature>
<dbReference type="RefSeq" id="WP_284246143.1">
    <property type="nucleotide sequence ID" value="NZ_BSST01000001.1"/>
</dbReference>
<dbReference type="Pfam" id="PF13558">
    <property type="entry name" value="SbcC_Walker_B"/>
    <property type="match status" value="1"/>
</dbReference>
<evidence type="ECO:0000256" key="1">
    <source>
        <dbReference type="SAM" id="Coils"/>
    </source>
</evidence>
<name>A0ABQ6H035_9GAMM</name>
<comment type="caution">
    <text evidence="3">The sequence shown here is derived from an EMBL/GenBank/DDBJ whole genome shotgun (WGS) entry which is preliminary data.</text>
</comment>
<dbReference type="SUPFAM" id="SSF52540">
    <property type="entry name" value="P-loop containing nucleoside triphosphate hydrolases"/>
    <property type="match status" value="1"/>
</dbReference>
<dbReference type="Gene3D" id="3.40.50.300">
    <property type="entry name" value="P-loop containing nucleotide triphosphate hydrolases"/>
    <property type="match status" value="2"/>
</dbReference>
<proteinExistence type="predicted"/>
<feature type="coiled-coil region" evidence="1">
    <location>
        <begin position="816"/>
        <end position="936"/>
    </location>
</feature>
<accession>A0ABQ6H035</accession>
<dbReference type="InterPro" id="IPR038729">
    <property type="entry name" value="Rad50/SbcC_AAA"/>
</dbReference>
<dbReference type="Pfam" id="PF13476">
    <property type="entry name" value="AAA_23"/>
    <property type="match status" value="1"/>
</dbReference>
<feature type="coiled-coil region" evidence="1">
    <location>
        <begin position="976"/>
        <end position="1017"/>
    </location>
</feature>
<feature type="coiled-coil region" evidence="1">
    <location>
        <begin position="326"/>
        <end position="413"/>
    </location>
</feature>
<evidence type="ECO:0000313" key="3">
    <source>
        <dbReference type="EMBL" id="GLX80177.1"/>
    </source>
</evidence>
<protein>
    <submittedName>
        <fullName evidence="3">Nuclease SbcCD subunit C</fullName>
    </submittedName>
</protein>